<dbReference type="AlphaFoldDB" id="A0A0C3QVL3"/>
<feature type="compositionally biased region" description="Polar residues" evidence="1">
    <location>
        <begin position="80"/>
        <end position="89"/>
    </location>
</feature>
<dbReference type="EMBL" id="KN822953">
    <property type="protein sequence ID" value="KIO32714.1"/>
    <property type="molecule type" value="Genomic_DNA"/>
</dbReference>
<protein>
    <submittedName>
        <fullName evidence="2">Uncharacterized protein</fullName>
    </submittedName>
</protein>
<dbReference type="HOGENOM" id="CLU_1564028_0_0_1"/>
<organism evidence="2 3">
    <name type="scientific">Tulasnella calospora MUT 4182</name>
    <dbReference type="NCBI Taxonomy" id="1051891"/>
    <lineage>
        <taxon>Eukaryota</taxon>
        <taxon>Fungi</taxon>
        <taxon>Dikarya</taxon>
        <taxon>Basidiomycota</taxon>
        <taxon>Agaricomycotina</taxon>
        <taxon>Agaricomycetes</taxon>
        <taxon>Cantharellales</taxon>
        <taxon>Tulasnellaceae</taxon>
        <taxon>Tulasnella</taxon>
    </lineage>
</organism>
<dbReference type="Proteomes" id="UP000054248">
    <property type="component" value="Unassembled WGS sequence"/>
</dbReference>
<reference evidence="2 3" key="1">
    <citation type="submission" date="2014-04" db="EMBL/GenBank/DDBJ databases">
        <authorList>
            <consortium name="DOE Joint Genome Institute"/>
            <person name="Kuo A."/>
            <person name="Girlanda M."/>
            <person name="Perotto S."/>
            <person name="Kohler A."/>
            <person name="Nagy L.G."/>
            <person name="Floudas D."/>
            <person name="Copeland A."/>
            <person name="Barry K.W."/>
            <person name="Cichocki N."/>
            <person name="Veneault-Fourrey C."/>
            <person name="LaButti K."/>
            <person name="Lindquist E.A."/>
            <person name="Lipzen A."/>
            <person name="Lundell T."/>
            <person name="Morin E."/>
            <person name="Murat C."/>
            <person name="Sun H."/>
            <person name="Tunlid A."/>
            <person name="Henrissat B."/>
            <person name="Grigoriev I.V."/>
            <person name="Hibbett D.S."/>
            <person name="Martin F."/>
            <person name="Nordberg H.P."/>
            <person name="Cantor M.N."/>
            <person name="Hua S.X."/>
        </authorList>
    </citation>
    <scope>NUCLEOTIDE SEQUENCE [LARGE SCALE GENOMIC DNA]</scope>
    <source>
        <strain evidence="2 3">MUT 4182</strain>
    </source>
</reference>
<evidence type="ECO:0000256" key="1">
    <source>
        <dbReference type="SAM" id="MobiDB-lite"/>
    </source>
</evidence>
<accession>A0A0C3QVL3</accession>
<evidence type="ECO:0000313" key="3">
    <source>
        <dbReference type="Proteomes" id="UP000054248"/>
    </source>
</evidence>
<reference evidence="3" key="2">
    <citation type="submission" date="2015-01" db="EMBL/GenBank/DDBJ databases">
        <title>Evolutionary Origins and Diversification of the Mycorrhizal Mutualists.</title>
        <authorList>
            <consortium name="DOE Joint Genome Institute"/>
            <consortium name="Mycorrhizal Genomics Consortium"/>
            <person name="Kohler A."/>
            <person name="Kuo A."/>
            <person name="Nagy L.G."/>
            <person name="Floudas D."/>
            <person name="Copeland A."/>
            <person name="Barry K.W."/>
            <person name="Cichocki N."/>
            <person name="Veneault-Fourrey C."/>
            <person name="LaButti K."/>
            <person name="Lindquist E.A."/>
            <person name="Lipzen A."/>
            <person name="Lundell T."/>
            <person name="Morin E."/>
            <person name="Murat C."/>
            <person name="Riley R."/>
            <person name="Ohm R."/>
            <person name="Sun H."/>
            <person name="Tunlid A."/>
            <person name="Henrissat B."/>
            <person name="Grigoriev I.V."/>
            <person name="Hibbett D.S."/>
            <person name="Martin F."/>
        </authorList>
    </citation>
    <scope>NUCLEOTIDE SEQUENCE [LARGE SCALE GENOMIC DNA]</scope>
    <source>
        <strain evidence="3">MUT 4182</strain>
    </source>
</reference>
<feature type="region of interest" description="Disordered" evidence="1">
    <location>
        <begin position="70"/>
        <end position="93"/>
    </location>
</feature>
<gene>
    <name evidence="2" type="ORF">M407DRAFT_18474</name>
</gene>
<proteinExistence type="predicted"/>
<sequence>MDRAEALEADLHYEQVTLADASGIKGYNNNTAIPDGTLVYAPGTETQAFAFTLSKRLVYNVLLGRTSRRREAAGGAVMDASTSSHSPTKASKEVSRLTYISVGDRPQASSSPGELPASFRGRFPILESPQTLTKASNHPRQTMTKLFSPGTGLLHQIDVQTIILKSLTKTS</sequence>
<evidence type="ECO:0000313" key="2">
    <source>
        <dbReference type="EMBL" id="KIO32714.1"/>
    </source>
</evidence>
<keyword evidence="3" id="KW-1185">Reference proteome</keyword>
<name>A0A0C3QVL3_9AGAM</name>